<dbReference type="AlphaFoldDB" id="A0A3P7RX08"/>
<dbReference type="Proteomes" id="UP000279029">
    <property type="component" value="Chromosome"/>
</dbReference>
<evidence type="ECO:0000313" key="3">
    <source>
        <dbReference type="Proteomes" id="UP000279029"/>
    </source>
</evidence>
<sequence>MKKKLVIEMVIYAVIVVIGIILMFTYQPEEHEIVIQKDYEIEWNGGDD</sequence>
<keyword evidence="1" id="KW-1133">Transmembrane helix</keyword>
<keyword evidence="1" id="KW-0812">Transmembrane</keyword>
<keyword evidence="3" id="KW-1185">Reference proteome</keyword>
<dbReference type="KEGG" id="cbar:PATL70BA_1393"/>
<dbReference type="RefSeq" id="WP_172596140.1">
    <property type="nucleotide sequence ID" value="NZ_LR130778.1"/>
</dbReference>
<dbReference type="EMBL" id="LR130778">
    <property type="protein sequence ID" value="VDN47276.1"/>
    <property type="molecule type" value="Genomic_DNA"/>
</dbReference>
<organism evidence="2 3">
    <name type="scientific">Petrocella atlantisensis</name>
    <dbReference type="NCBI Taxonomy" id="2173034"/>
    <lineage>
        <taxon>Bacteria</taxon>
        <taxon>Bacillati</taxon>
        <taxon>Bacillota</taxon>
        <taxon>Clostridia</taxon>
        <taxon>Lachnospirales</taxon>
        <taxon>Vallitaleaceae</taxon>
        <taxon>Petrocella</taxon>
    </lineage>
</organism>
<accession>A0A3P7RX08</accession>
<proteinExistence type="predicted"/>
<gene>
    <name evidence="2" type="ORF">PATL70BA_1393</name>
</gene>
<protein>
    <submittedName>
        <fullName evidence="2">Uncharacterized protein</fullName>
    </submittedName>
</protein>
<name>A0A3P7RX08_9FIRM</name>
<evidence type="ECO:0000256" key="1">
    <source>
        <dbReference type="SAM" id="Phobius"/>
    </source>
</evidence>
<feature type="transmembrane region" description="Helical" evidence="1">
    <location>
        <begin position="5"/>
        <end position="26"/>
    </location>
</feature>
<evidence type="ECO:0000313" key="2">
    <source>
        <dbReference type="EMBL" id="VDN47276.1"/>
    </source>
</evidence>
<reference evidence="2 3" key="1">
    <citation type="submission" date="2018-09" db="EMBL/GenBank/DDBJ databases">
        <authorList>
            <person name="Postec A."/>
        </authorList>
    </citation>
    <scope>NUCLEOTIDE SEQUENCE [LARGE SCALE GENOMIC DNA]</scope>
    <source>
        <strain evidence="2">70B-A</strain>
    </source>
</reference>
<keyword evidence="1" id="KW-0472">Membrane</keyword>